<keyword evidence="3 5" id="KW-1133">Transmembrane helix</keyword>
<evidence type="ECO:0000259" key="6">
    <source>
        <dbReference type="Pfam" id="PF00892"/>
    </source>
</evidence>
<feature type="transmembrane region" description="Helical" evidence="5">
    <location>
        <begin position="222"/>
        <end position="247"/>
    </location>
</feature>
<evidence type="ECO:0000313" key="7">
    <source>
        <dbReference type="EMBL" id="TNV79037.1"/>
    </source>
</evidence>
<dbReference type="SUPFAM" id="SSF103481">
    <property type="entry name" value="Multidrug resistance efflux transporter EmrE"/>
    <property type="match status" value="2"/>
</dbReference>
<dbReference type="OrthoDB" id="5968806at2759"/>
<dbReference type="Proteomes" id="UP000785679">
    <property type="component" value="Unassembled WGS sequence"/>
</dbReference>
<evidence type="ECO:0000256" key="4">
    <source>
        <dbReference type="ARBA" id="ARBA00023136"/>
    </source>
</evidence>
<evidence type="ECO:0000256" key="5">
    <source>
        <dbReference type="SAM" id="Phobius"/>
    </source>
</evidence>
<feature type="transmembrane region" description="Helical" evidence="5">
    <location>
        <begin position="85"/>
        <end position="102"/>
    </location>
</feature>
<dbReference type="InterPro" id="IPR037185">
    <property type="entry name" value="EmrE-like"/>
</dbReference>
<evidence type="ECO:0000256" key="3">
    <source>
        <dbReference type="ARBA" id="ARBA00022989"/>
    </source>
</evidence>
<feature type="transmembrane region" description="Helical" evidence="5">
    <location>
        <begin position="145"/>
        <end position="168"/>
    </location>
</feature>
<keyword evidence="2 5" id="KW-0812">Transmembrane</keyword>
<feature type="domain" description="EamA" evidence="6">
    <location>
        <begin position="18"/>
        <end position="101"/>
    </location>
</feature>
<dbReference type="PANTHER" id="PTHR22911">
    <property type="entry name" value="ACYL-MALONYL CONDENSING ENZYME-RELATED"/>
    <property type="match status" value="1"/>
</dbReference>
<dbReference type="GO" id="GO:0016020">
    <property type="term" value="C:membrane"/>
    <property type="evidence" value="ECO:0007669"/>
    <property type="project" value="UniProtKB-SubCell"/>
</dbReference>
<sequence length="308" mass="34238">MCGGFSPILALRQAQQNQHIHSFEVRQKERFPLLVRGIVGSLSNALLVTSIKMIPLTDATLIYSTVPVFTAFIAHWKLKEHITRQDLIIMGAAFVGIVLINLDKTHKSTKQQKSESPNDNLGDQTEIELNAQAQALHADFDNFKYHVGALLALLAAITNAIAFVSIKVMGKRVHCLWSPLSWTLCNLFLSPVYLAVECYLFMGKNKNDAELQDEINPSNIGMHMLMGYTGLMIMLIAISQLVNMIFSTMAHQYEKASKTAPFAYTSILIVIAIDYLFLDTQLGWMQIVGGAIILFSNLTVSIMKCATN</sequence>
<comment type="subcellular location">
    <subcellularLocation>
        <location evidence="1">Membrane</location>
        <topology evidence="1">Multi-pass membrane protein</topology>
    </subcellularLocation>
</comment>
<feature type="transmembrane region" description="Helical" evidence="5">
    <location>
        <begin position="284"/>
        <end position="303"/>
    </location>
</feature>
<dbReference type="Pfam" id="PF00892">
    <property type="entry name" value="EamA"/>
    <property type="match status" value="2"/>
</dbReference>
<accession>A0A8J8T1R3</accession>
<dbReference type="InterPro" id="IPR000620">
    <property type="entry name" value="EamA_dom"/>
</dbReference>
<evidence type="ECO:0000256" key="2">
    <source>
        <dbReference type="ARBA" id="ARBA00022692"/>
    </source>
</evidence>
<evidence type="ECO:0000313" key="8">
    <source>
        <dbReference type="Proteomes" id="UP000785679"/>
    </source>
</evidence>
<gene>
    <name evidence="7" type="ORF">FGO68_gene10250</name>
</gene>
<feature type="transmembrane region" description="Helical" evidence="5">
    <location>
        <begin position="180"/>
        <end position="202"/>
    </location>
</feature>
<organism evidence="7 8">
    <name type="scientific">Halteria grandinella</name>
    <dbReference type="NCBI Taxonomy" id="5974"/>
    <lineage>
        <taxon>Eukaryota</taxon>
        <taxon>Sar</taxon>
        <taxon>Alveolata</taxon>
        <taxon>Ciliophora</taxon>
        <taxon>Intramacronucleata</taxon>
        <taxon>Spirotrichea</taxon>
        <taxon>Stichotrichia</taxon>
        <taxon>Sporadotrichida</taxon>
        <taxon>Halteriidae</taxon>
        <taxon>Halteria</taxon>
    </lineage>
</organism>
<feature type="transmembrane region" description="Helical" evidence="5">
    <location>
        <begin position="259"/>
        <end position="278"/>
    </location>
</feature>
<dbReference type="EMBL" id="RRYP01009477">
    <property type="protein sequence ID" value="TNV79037.1"/>
    <property type="molecule type" value="Genomic_DNA"/>
</dbReference>
<feature type="transmembrane region" description="Helical" evidence="5">
    <location>
        <begin position="60"/>
        <end position="78"/>
    </location>
</feature>
<dbReference type="AlphaFoldDB" id="A0A8J8T1R3"/>
<comment type="caution">
    <text evidence="7">The sequence shown here is derived from an EMBL/GenBank/DDBJ whole genome shotgun (WGS) entry which is preliminary data.</text>
</comment>
<evidence type="ECO:0000256" key="1">
    <source>
        <dbReference type="ARBA" id="ARBA00004141"/>
    </source>
</evidence>
<reference evidence="7" key="1">
    <citation type="submission" date="2019-06" db="EMBL/GenBank/DDBJ databases">
        <authorList>
            <person name="Zheng W."/>
        </authorList>
    </citation>
    <scope>NUCLEOTIDE SEQUENCE</scope>
    <source>
        <strain evidence="7">QDHG01</strain>
    </source>
</reference>
<dbReference type="PANTHER" id="PTHR22911:SF6">
    <property type="entry name" value="SOLUTE CARRIER FAMILY 35 MEMBER G1"/>
    <property type="match status" value="1"/>
</dbReference>
<keyword evidence="8" id="KW-1185">Reference proteome</keyword>
<dbReference type="Gene3D" id="1.10.3730.20">
    <property type="match status" value="1"/>
</dbReference>
<name>A0A8J8T1R3_HALGN</name>
<proteinExistence type="predicted"/>
<keyword evidence="4 5" id="KW-0472">Membrane</keyword>
<protein>
    <recommendedName>
        <fullName evidence="6">EamA domain-containing protein</fullName>
    </recommendedName>
</protein>
<feature type="domain" description="EamA" evidence="6">
    <location>
        <begin position="148"/>
        <end position="299"/>
    </location>
</feature>